<dbReference type="SUPFAM" id="SSF52540">
    <property type="entry name" value="P-loop containing nucleoside triphosphate hydrolases"/>
    <property type="match status" value="1"/>
</dbReference>
<evidence type="ECO:0000256" key="3">
    <source>
        <dbReference type="ARBA" id="ARBA00022614"/>
    </source>
</evidence>
<evidence type="ECO:0000256" key="2">
    <source>
        <dbReference type="ARBA" id="ARBA00022490"/>
    </source>
</evidence>
<dbReference type="Gene3D" id="3.40.50.300">
    <property type="entry name" value="P-loop containing nucleotide triphosphate hydrolases"/>
    <property type="match status" value="1"/>
</dbReference>
<keyword evidence="4" id="KW-0677">Repeat</keyword>
<evidence type="ECO:0008006" key="10">
    <source>
        <dbReference type="Google" id="ProtNLM"/>
    </source>
</evidence>
<dbReference type="Pfam" id="PF14484">
    <property type="entry name" value="FISNA"/>
    <property type="match status" value="1"/>
</dbReference>
<dbReference type="InterPro" id="IPR011029">
    <property type="entry name" value="DEATH-like_dom_sf"/>
</dbReference>
<dbReference type="Proteomes" id="UP001311232">
    <property type="component" value="Unassembled WGS sequence"/>
</dbReference>
<name>A0AAV9SC36_9TELE</name>
<dbReference type="InterPro" id="IPR041267">
    <property type="entry name" value="NLRP_HD2"/>
</dbReference>
<feature type="region of interest" description="Disordered" evidence="5">
    <location>
        <begin position="159"/>
        <end position="180"/>
    </location>
</feature>
<evidence type="ECO:0000313" key="9">
    <source>
        <dbReference type="Proteomes" id="UP001311232"/>
    </source>
</evidence>
<sequence>MEGQSVRTIGKTSKVSPGAVAKTIKRYKEMAHIRTPPPERKTKSHLCCGRFKFIRVPASEIARGTDRLPCDNTGDTFCWSSPHLSSVLLYDIMADSTVMSSENSSIGDAVSGRGESASNEDEDLYYIPERRPSLDLGPAPMDTSHWHFVDQALSPAESYGSLNSDDLEEKEDEEGSSTRVQLERAESFSSCYSIDSNDCEKIILREKSRDDTAEPSNKLELIQDPDEIKHPSLTLKFTFKAVCDTLKKLQKDEFSMFKWKLWTHYPQPFSGSQSMDIVDLVDRLLETFGFEKSVVITRTVLITMSKNKLAEFLQALCTKNEVCYELRTALKKKFAEELIMEGEPMPLDDIYTDLCISSAADNGPNIEHEIMKIDKLNTKRTPDKLLSLAETLSQEMLNSSHARLMFLHGVAGSGKSMFIKKLVLDWALERSHQHFSFIFPLALRELKQFESSEVSMEEIIWTLYPETKRFKIESLRGEDNALFIFDGLDEYTEEFDFAQTEIHSDPSSRVSLNINLVNILRGRLLGSSMCLVTTRPQVNPFAPWDVHYDKLEVCGFGDASKDEYFKKRFKDPNQAATVIQYVKSLKSLHIMCHLPLVCTLVADECQRIFRETRTGAKLPRSITYMYTKLLLTLVRRLRRTRALDLLSPEAEQNFLLELGKLAFSMLEKGQFKIARTDWPESIAEEAVVRSGLCTQYTIISCVLFYEDMVSFIHPTVQEYLAALYAYLTSRNQEKNIFELKPKFSMYPKGHKIMELYKAAMEKSLQSQDGKLDMFLRFLFGMACKTNQELLHTFLKSPPKAGDLTRNCVSLIKKVKEPSASSNLQRCLEELEM</sequence>
<organism evidence="8 9">
    <name type="scientific">Crenichthys baileyi</name>
    <name type="common">White River springfish</name>
    <dbReference type="NCBI Taxonomy" id="28760"/>
    <lineage>
        <taxon>Eukaryota</taxon>
        <taxon>Metazoa</taxon>
        <taxon>Chordata</taxon>
        <taxon>Craniata</taxon>
        <taxon>Vertebrata</taxon>
        <taxon>Euteleostomi</taxon>
        <taxon>Actinopterygii</taxon>
        <taxon>Neopterygii</taxon>
        <taxon>Teleostei</taxon>
        <taxon>Neoteleostei</taxon>
        <taxon>Acanthomorphata</taxon>
        <taxon>Ovalentaria</taxon>
        <taxon>Atherinomorphae</taxon>
        <taxon>Cyprinodontiformes</taxon>
        <taxon>Goodeidae</taxon>
        <taxon>Crenichthys</taxon>
    </lineage>
</organism>
<dbReference type="PANTHER" id="PTHR24106">
    <property type="entry name" value="NACHT, LRR AND CARD DOMAINS-CONTAINING"/>
    <property type="match status" value="1"/>
</dbReference>
<dbReference type="SMART" id="SM01289">
    <property type="entry name" value="PYRIN"/>
    <property type="match status" value="1"/>
</dbReference>
<keyword evidence="3" id="KW-0433">Leucine-rich repeat</keyword>
<protein>
    <recommendedName>
        <fullName evidence="10">NACHT domain-containing protein</fullName>
    </recommendedName>
</protein>
<dbReference type="InterPro" id="IPR029495">
    <property type="entry name" value="NACHT-assoc"/>
</dbReference>
<comment type="subcellular location">
    <subcellularLocation>
        <location evidence="1">Cytoplasm</location>
    </subcellularLocation>
</comment>
<keyword evidence="9" id="KW-1185">Reference proteome</keyword>
<evidence type="ECO:0000256" key="5">
    <source>
        <dbReference type="SAM" id="MobiDB-lite"/>
    </source>
</evidence>
<dbReference type="SUPFAM" id="SSF47986">
    <property type="entry name" value="DEATH domain"/>
    <property type="match status" value="1"/>
</dbReference>
<dbReference type="GO" id="GO:0005737">
    <property type="term" value="C:cytoplasm"/>
    <property type="evidence" value="ECO:0007669"/>
    <property type="project" value="UniProtKB-SubCell"/>
</dbReference>
<feature type="compositionally biased region" description="Acidic residues" evidence="5">
    <location>
        <begin position="165"/>
        <end position="175"/>
    </location>
</feature>
<dbReference type="InterPro" id="IPR007111">
    <property type="entry name" value="NACHT_NTPase"/>
</dbReference>
<comment type="caution">
    <text evidence="8">The sequence shown here is derived from an EMBL/GenBank/DDBJ whole genome shotgun (WGS) entry which is preliminary data.</text>
</comment>
<dbReference type="Pfam" id="PF05729">
    <property type="entry name" value="NACHT"/>
    <property type="match status" value="1"/>
</dbReference>
<evidence type="ECO:0000259" key="7">
    <source>
        <dbReference type="PROSITE" id="PS50837"/>
    </source>
</evidence>
<proteinExistence type="predicted"/>
<feature type="region of interest" description="Disordered" evidence="5">
    <location>
        <begin position="102"/>
        <end position="121"/>
    </location>
</feature>
<dbReference type="Pfam" id="PF17776">
    <property type="entry name" value="NLRC4_HD2"/>
    <property type="match status" value="1"/>
</dbReference>
<evidence type="ECO:0000256" key="4">
    <source>
        <dbReference type="ARBA" id="ARBA00022737"/>
    </source>
</evidence>
<keyword evidence="2" id="KW-0963">Cytoplasm</keyword>
<dbReference type="EMBL" id="JAHHUM010000597">
    <property type="protein sequence ID" value="KAK5618870.1"/>
    <property type="molecule type" value="Genomic_DNA"/>
</dbReference>
<dbReference type="PROSITE" id="PS50837">
    <property type="entry name" value="NACHT"/>
    <property type="match status" value="1"/>
</dbReference>
<evidence type="ECO:0000313" key="8">
    <source>
        <dbReference type="EMBL" id="KAK5618870.1"/>
    </source>
</evidence>
<reference evidence="8 9" key="1">
    <citation type="submission" date="2021-06" db="EMBL/GenBank/DDBJ databases">
        <authorList>
            <person name="Palmer J.M."/>
        </authorList>
    </citation>
    <scope>NUCLEOTIDE SEQUENCE [LARGE SCALE GENOMIC DNA]</scope>
    <source>
        <strain evidence="8 9">MEX-2019</strain>
        <tissue evidence="8">Muscle</tissue>
    </source>
</reference>
<gene>
    <name evidence="8" type="ORF">CRENBAI_010010</name>
</gene>
<dbReference type="InterPro" id="IPR027417">
    <property type="entry name" value="P-loop_NTPase"/>
</dbReference>
<feature type="domain" description="NACHT" evidence="7">
    <location>
        <begin position="403"/>
        <end position="536"/>
    </location>
</feature>
<evidence type="ECO:0000259" key="6">
    <source>
        <dbReference type="PROSITE" id="PS50824"/>
    </source>
</evidence>
<dbReference type="PROSITE" id="PS50824">
    <property type="entry name" value="DAPIN"/>
    <property type="match status" value="1"/>
</dbReference>
<dbReference type="AlphaFoldDB" id="A0AAV9SC36"/>
<dbReference type="SMART" id="SM01288">
    <property type="entry name" value="FISNA"/>
    <property type="match status" value="1"/>
</dbReference>
<evidence type="ECO:0000256" key="1">
    <source>
        <dbReference type="ARBA" id="ARBA00004496"/>
    </source>
</evidence>
<feature type="domain" description="Pyrin" evidence="6">
    <location>
        <begin position="233"/>
        <end position="319"/>
    </location>
</feature>
<dbReference type="Gene3D" id="1.10.533.10">
    <property type="entry name" value="Death Domain, Fas"/>
    <property type="match status" value="1"/>
</dbReference>
<accession>A0AAV9SC36</accession>
<dbReference type="InterPro" id="IPR051261">
    <property type="entry name" value="NLR"/>
</dbReference>
<dbReference type="Pfam" id="PF02758">
    <property type="entry name" value="PYRIN"/>
    <property type="match status" value="1"/>
</dbReference>
<dbReference type="InterPro" id="IPR004020">
    <property type="entry name" value="DAPIN"/>
</dbReference>